<proteinExistence type="predicted"/>
<dbReference type="AlphaFoldDB" id="A0A1Y6K4C1"/>
<evidence type="ECO:0000313" key="2">
    <source>
        <dbReference type="Proteomes" id="UP000195514"/>
    </source>
</evidence>
<evidence type="ECO:0000313" key="1">
    <source>
        <dbReference type="EMBL" id="SMX54572.1"/>
    </source>
</evidence>
<sequence length="24" mass="2828">MLVYIDLSFSIKYFAINAWSCLET</sequence>
<dbReference type="EMBL" id="LT859958">
    <property type="protein sequence ID" value="SMX54572.1"/>
    <property type="molecule type" value="Genomic_DNA"/>
</dbReference>
<keyword evidence="2" id="KW-1185">Reference proteome</keyword>
<accession>A0A1Y6K4C1</accession>
<dbReference type="Proteomes" id="UP000195514">
    <property type="component" value="Chromosome I"/>
</dbReference>
<gene>
    <name evidence="1" type="ORF">CFX1CAM_1507</name>
</gene>
<dbReference type="KEGG" id="abat:CFX1CAM_1507"/>
<name>A0A1Y6K4C1_9CHLR</name>
<organism evidence="1 2">
    <name type="scientific">Candidatus Brevifilum fermentans</name>
    <dbReference type="NCBI Taxonomy" id="1986204"/>
    <lineage>
        <taxon>Bacteria</taxon>
        <taxon>Bacillati</taxon>
        <taxon>Chloroflexota</taxon>
        <taxon>Anaerolineae</taxon>
        <taxon>Anaerolineales</taxon>
        <taxon>Anaerolineaceae</taxon>
        <taxon>Candidatus Brevifilum</taxon>
    </lineage>
</organism>
<protein>
    <submittedName>
        <fullName evidence="1">Uncharacterized protein</fullName>
    </submittedName>
</protein>
<reference evidence="2" key="1">
    <citation type="submission" date="2017-05" db="EMBL/GenBank/DDBJ databases">
        <authorList>
            <person name="Kirkegaard R."/>
            <person name="Mcilroy J S."/>
        </authorList>
    </citation>
    <scope>NUCLEOTIDE SEQUENCE [LARGE SCALE GENOMIC DNA]</scope>
</reference>